<protein>
    <submittedName>
        <fullName evidence="1">Uncharacterized protein</fullName>
    </submittedName>
</protein>
<reference evidence="1" key="1">
    <citation type="submission" date="2020-04" db="EMBL/GenBank/DDBJ databases">
        <authorList>
            <person name="Chiriac C."/>
            <person name="Salcher M."/>
            <person name="Ghai R."/>
            <person name="Kavagutti S V."/>
        </authorList>
    </citation>
    <scope>NUCLEOTIDE SEQUENCE</scope>
</reference>
<proteinExistence type="predicted"/>
<dbReference type="EMBL" id="LR796509">
    <property type="protein sequence ID" value="CAB4148503.1"/>
    <property type="molecule type" value="Genomic_DNA"/>
</dbReference>
<sequence>MKSLYLDLTTGVAEVNQTLEQAFDLQNATFETIDLALCQSIINLVEMRNMLKEMGAVK</sequence>
<evidence type="ECO:0000313" key="1">
    <source>
        <dbReference type="EMBL" id="CAB4148503.1"/>
    </source>
</evidence>
<gene>
    <name evidence="1" type="ORF">UFOVP534_8</name>
</gene>
<organism evidence="1">
    <name type="scientific">uncultured Caudovirales phage</name>
    <dbReference type="NCBI Taxonomy" id="2100421"/>
    <lineage>
        <taxon>Viruses</taxon>
        <taxon>Duplodnaviria</taxon>
        <taxon>Heunggongvirae</taxon>
        <taxon>Uroviricota</taxon>
        <taxon>Caudoviricetes</taxon>
        <taxon>Peduoviridae</taxon>
        <taxon>Maltschvirus</taxon>
        <taxon>Maltschvirus maltsch</taxon>
    </lineage>
</organism>
<accession>A0A6J5MTP9</accession>
<name>A0A6J5MTP9_9CAUD</name>